<dbReference type="InterPro" id="IPR051257">
    <property type="entry name" value="Diverse_CBS-Domain"/>
</dbReference>
<dbReference type="Gene3D" id="3.10.580.10">
    <property type="entry name" value="CBS-domain"/>
    <property type="match status" value="1"/>
</dbReference>
<protein>
    <submittedName>
        <fullName evidence="4">CBS domain-containing protein</fullName>
    </submittedName>
</protein>
<gene>
    <name evidence="4" type="ORF">ENV14_01065</name>
</gene>
<dbReference type="SUPFAM" id="SSF54631">
    <property type="entry name" value="CBS-domain pair"/>
    <property type="match status" value="1"/>
</dbReference>
<dbReference type="CDD" id="cd09836">
    <property type="entry name" value="CBS_pair_arch"/>
    <property type="match status" value="1"/>
</dbReference>
<dbReference type="PANTHER" id="PTHR43080">
    <property type="entry name" value="CBS DOMAIN-CONTAINING PROTEIN CBSX3, MITOCHONDRIAL"/>
    <property type="match status" value="1"/>
</dbReference>
<dbReference type="PANTHER" id="PTHR43080:SF2">
    <property type="entry name" value="CBS DOMAIN-CONTAINING PROTEIN"/>
    <property type="match status" value="1"/>
</dbReference>
<sequence length="129" mass="14197">MISVKEIMSKAVVSVPPNTSIRRVAELMHSKNIGSVLVVDERENLVGIFTERDLVRVAALGIDLETPVERVMTMRPITASLNEGVVEVAYKMVENWVRHLPVVDESGRVVGVVSIRDVLRAYLAGSAFP</sequence>
<comment type="caution">
    <text evidence="4">The sequence shown here is derived from an EMBL/GenBank/DDBJ whole genome shotgun (WGS) entry which is preliminary data.</text>
</comment>
<evidence type="ECO:0000313" key="4">
    <source>
        <dbReference type="EMBL" id="HGI86979.1"/>
    </source>
</evidence>
<dbReference type="Pfam" id="PF00571">
    <property type="entry name" value="CBS"/>
    <property type="match status" value="2"/>
</dbReference>
<feature type="domain" description="CBS" evidence="3">
    <location>
        <begin position="72"/>
        <end position="128"/>
    </location>
</feature>
<dbReference type="EMBL" id="DTFF01000010">
    <property type="protein sequence ID" value="HGI86979.1"/>
    <property type="molecule type" value="Genomic_DNA"/>
</dbReference>
<evidence type="ECO:0000256" key="2">
    <source>
        <dbReference type="PROSITE-ProRule" id="PRU00703"/>
    </source>
</evidence>
<keyword evidence="1 2" id="KW-0129">CBS domain</keyword>
<evidence type="ECO:0000256" key="1">
    <source>
        <dbReference type="ARBA" id="ARBA00023122"/>
    </source>
</evidence>
<name>A0A7C4BB28_9CREN</name>
<feature type="domain" description="CBS" evidence="3">
    <location>
        <begin position="8"/>
        <end position="64"/>
    </location>
</feature>
<proteinExistence type="predicted"/>
<dbReference type="PROSITE" id="PS51371">
    <property type="entry name" value="CBS"/>
    <property type="match status" value="2"/>
</dbReference>
<reference evidence="4" key="1">
    <citation type="journal article" date="2020" name="mSystems">
        <title>Genome- and Community-Level Interaction Insights into Carbon Utilization and Element Cycling Functions of Hydrothermarchaeota in Hydrothermal Sediment.</title>
        <authorList>
            <person name="Zhou Z."/>
            <person name="Liu Y."/>
            <person name="Xu W."/>
            <person name="Pan J."/>
            <person name="Luo Z.H."/>
            <person name="Li M."/>
        </authorList>
    </citation>
    <scope>NUCLEOTIDE SEQUENCE [LARGE SCALE GENOMIC DNA]</scope>
    <source>
        <strain evidence="4">SpSt-732</strain>
    </source>
</reference>
<organism evidence="4">
    <name type="scientific">Ignisphaera aggregans</name>
    <dbReference type="NCBI Taxonomy" id="334771"/>
    <lineage>
        <taxon>Archaea</taxon>
        <taxon>Thermoproteota</taxon>
        <taxon>Thermoprotei</taxon>
        <taxon>Desulfurococcales</taxon>
        <taxon>Desulfurococcaceae</taxon>
        <taxon>Ignisphaera</taxon>
    </lineage>
</organism>
<dbReference type="InterPro" id="IPR046342">
    <property type="entry name" value="CBS_dom_sf"/>
</dbReference>
<dbReference type="SMART" id="SM00116">
    <property type="entry name" value="CBS"/>
    <property type="match status" value="2"/>
</dbReference>
<evidence type="ECO:0000259" key="3">
    <source>
        <dbReference type="PROSITE" id="PS51371"/>
    </source>
</evidence>
<accession>A0A7C4BB28</accession>
<dbReference type="AlphaFoldDB" id="A0A7C4BB28"/>
<dbReference type="InterPro" id="IPR000644">
    <property type="entry name" value="CBS_dom"/>
</dbReference>